<accession>A0LNX6</accession>
<dbReference type="InterPro" id="IPR035437">
    <property type="entry name" value="SNase_OB-fold_sf"/>
</dbReference>
<dbReference type="PANTHER" id="PTHR12302">
    <property type="entry name" value="EBNA2 BINDING PROTEIN P100"/>
    <property type="match status" value="1"/>
</dbReference>
<dbReference type="Gene3D" id="2.40.50.90">
    <property type="match status" value="1"/>
</dbReference>
<dbReference type="GO" id="GO:0003677">
    <property type="term" value="F:DNA binding"/>
    <property type="evidence" value="ECO:0007669"/>
    <property type="project" value="InterPro"/>
</dbReference>
<dbReference type="KEGG" id="sfu:Sfum_3457"/>
<proteinExistence type="predicted"/>
<evidence type="ECO:0000256" key="3">
    <source>
        <dbReference type="ARBA" id="ARBA00022801"/>
    </source>
</evidence>
<dbReference type="GO" id="GO:0008168">
    <property type="term" value="F:methyltransferase activity"/>
    <property type="evidence" value="ECO:0007669"/>
    <property type="project" value="InterPro"/>
</dbReference>
<dbReference type="Proteomes" id="UP000001784">
    <property type="component" value="Chromosome"/>
</dbReference>
<keyword evidence="2" id="KW-0255">Endonuclease</keyword>
<evidence type="ECO:0000259" key="5">
    <source>
        <dbReference type="PROSITE" id="PS50830"/>
    </source>
</evidence>
<dbReference type="PROSITE" id="PS50830">
    <property type="entry name" value="TNASE_3"/>
    <property type="match status" value="1"/>
</dbReference>
<dbReference type="SUPFAM" id="SSF50199">
    <property type="entry name" value="Staphylococcal nuclease"/>
    <property type="match status" value="1"/>
</dbReference>
<keyword evidence="1" id="KW-0540">Nuclease</keyword>
<dbReference type="SMART" id="SM00318">
    <property type="entry name" value="SNc"/>
    <property type="match status" value="1"/>
</dbReference>
<organism evidence="6 7">
    <name type="scientific">Syntrophobacter fumaroxidans (strain DSM 10017 / MPOB)</name>
    <dbReference type="NCBI Taxonomy" id="335543"/>
    <lineage>
        <taxon>Bacteria</taxon>
        <taxon>Pseudomonadati</taxon>
        <taxon>Thermodesulfobacteriota</taxon>
        <taxon>Syntrophobacteria</taxon>
        <taxon>Syntrophobacterales</taxon>
        <taxon>Syntrophobacteraceae</taxon>
        <taxon>Syntrophobacter</taxon>
    </lineage>
</organism>
<protein>
    <submittedName>
        <fullName evidence="6">Nuclease (SNase domain protein)</fullName>
    </submittedName>
</protein>
<dbReference type="InterPro" id="IPR004026">
    <property type="entry name" value="Ada_DNA_repair_Zn-bd"/>
</dbReference>
<dbReference type="GO" id="GO:0006281">
    <property type="term" value="P:DNA repair"/>
    <property type="evidence" value="ECO:0007669"/>
    <property type="project" value="InterPro"/>
</dbReference>
<dbReference type="InterPro" id="IPR016071">
    <property type="entry name" value="Staphylococal_nuclease_OB-fold"/>
</dbReference>
<keyword evidence="7" id="KW-1185">Reference proteome</keyword>
<evidence type="ECO:0000313" key="6">
    <source>
        <dbReference type="EMBL" id="ABK19128.1"/>
    </source>
</evidence>
<dbReference type="Pfam" id="PF02805">
    <property type="entry name" value="Ada_Zn_binding"/>
    <property type="match status" value="1"/>
</dbReference>
<dbReference type="GO" id="GO:0016787">
    <property type="term" value="F:hydrolase activity"/>
    <property type="evidence" value="ECO:0007669"/>
    <property type="project" value="UniProtKB-KW"/>
</dbReference>
<keyword evidence="4" id="KW-0010">Activator</keyword>
<dbReference type="Pfam" id="PF00565">
    <property type="entry name" value="SNase"/>
    <property type="match status" value="1"/>
</dbReference>
<dbReference type="GO" id="GO:0006355">
    <property type="term" value="P:regulation of DNA-templated transcription"/>
    <property type="evidence" value="ECO:0007669"/>
    <property type="project" value="InterPro"/>
</dbReference>
<feature type="domain" description="TNase-like" evidence="5">
    <location>
        <begin position="37"/>
        <end position="166"/>
    </location>
</feature>
<dbReference type="RefSeq" id="WP_011700253.1">
    <property type="nucleotide sequence ID" value="NC_008554.1"/>
</dbReference>
<dbReference type="HOGENOM" id="CLU_046484_5_3_7"/>
<evidence type="ECO:0000256" key="1">
    <source>
        <dbReference type="ARBA" id="ARBA00022722"/>
    </source>
</evidence>
<sequence length="222" mass="25192" precursor="true">MARRRSAELSVFRRLAVSSLALLCVLLSFSAGHSRSLPREALVAAVFDGDTILLDSGDKVRYLGIDAPEPAHDGEPADCYAREAEAANAAMVLHRRVTLEYDREKRDRFGRLLAYVFTMDGRCVNAELLGSGHARVFTTLPRHRLAERFLSRQRDAMAEGRGMWGACPVRQESYYILNRRSLVFHRPSCELGRNTSARNRLRLETRREALERGFRPCRVCKP</sequence>
<dbReference type="PANTHER" id="PTHR12302:SF3">
    <property type="entry name" value="SERINE_THREONINE-PROTEIN KINASE 31"/>
    <property type="match status" value="1"/>
</dbReference>
<dbReference type="GO" id="GO:0004519">
    <property type="term" value="F:endonuclease activity"/>
    <property type="evidence" value="ECO:0007669"/>
    <property type="project" value="UniProtKB-KW"/>
</dbReference>
<dbReference type="InterPro" id="IPR035451">
    <property type="entry name" value="Ada-like_dom_sf"/>
</dbReference>
<evidence type="ECO:0000313" key="7">
    <source>
        <dbReference type="Proteomes" id="UP000001784"/>
    </source>
</evidence>
<evidence type="ECO:0000256" key="2">
    <source>
        <dbReference type="ARBA" id="ARBA00022759"/>
    </source>
</evidence>
<dbReference type="Gene3D" id="3.40.10.10">
    <property type="entry name" value="DNA Methylphosphotriester Repair Domain"/>
    <property type="match status" value="1"/>
</dbReference>
<keyword evidence="3" id="KW-0378">Hydrolase</keyword>
<dbReference type="eggNOG" id="COG1525">
    <property type="taxonomic scope" value="Bacteria"/>
</dbReference>
<dbReference type="AlphaFoldDB" id="A0LNX6"/>
<dbReference type="InParanoid" id="A0LNX6"/>
<dbReference type="eggNOG" id="COG2169">
    <property type="taxonomic scope" value="Bacteria"/>
</dbReference>
<reference evidence="6 7" key="1">
    <citation type="submission" date="2006-10" db="EMBL/GenBank/DDBJ databases">
        <title>Complete sequence of Syntrophobacter fumaroxidans MPOB.</title>
        <authorList>
            <consortium name="US DOE Joint Genome Institute"/>
            <person name="Copeland A."/>
            <person name="Lucas S."/>
            <person name="Lapidus A."/>
            <person name="Barry K."/>
            <person name="Detter J.C."/>
            <person name="Glavina del Rio T."/>
            <person name="Hammon N."/>
            <person name="Israni S."/>
            <person name="Pitluck S."/>
            <person name="Goltsman E.G."/>
            <person name="Martinez M."/>
            <person name="Schmutz J."/>
            <person name="Larimer F."/>
            <person name="Land M."/>
            <person name="Hauser L."/>
            <person name="Kyrpides N."/>
            <person name="Kim E."/>
            <person name="Boone D.R."/>
            <person name="Brockman F."/>
            <person name="Culley D."/>
            <person name="Ferry J."/>
            <person name="Gunsalus R."/>
            <person name="McInerney M.J."/>
            <person name="Morrison M."/>
            <person name="Plugge C."/>
            <person name="Rohlin L."/>
            <person name="Scholten J."/>
            <person name="Sieber J."/>
            <person name="Stams A.J.M."/>
            <person name="Worm P."/>
            <person name="Henstra A.M."/>
            <person name="Richardson P."/>
        </authorList>
    </citation>
    <scope>NUCLEOTIDE SEQUENCE [LARGE SCALE GENOMIC DNA]</scope>
    <source>
        <strain evidence="7">DSM 10017 / MPOB</strain>
    </source>
</reference>
<dbReference type="STRING" id="335543.Sfum_3457"/>
<name>A0LNX6_SYNFM</name>
<gene>
    <name evidence="6" type="ordered locus">Sfum_3457</name>
</gene>
<dbReference type="SUPFAM" id="SSF57884">
    <property type="entry name" value="Ada DNA repair protein, N-terminal domain (N-Ada 10)"/>
    <property type="match status" value="1"/>
</dbReference>
<dbReference type="EMBL" id="CP000478">
    <property type="protein sequence ID" value="ABK19128.1"/>
    <property type="molecule type" value="Genomic_DNA"/>
</dbReference>
<evidence type="ECO:0000256" key="4">
    <source>
        <dbReference type="ARBA" id="ARBA00023159"/>
    </source>
</evidence>
<dbReference type="GO" id="GO:0008270">
    <property type="term" value="F:zinc ion binding"/>
    <property type="evidence" value="ECO:0007669"/>
    <property type="project" value="InterPro"/>
</dbReference>